<keyword evidence="2" id="KW-1185">Reference proteome</keyword>
<reference evidence="1" key="1">
    <citation type="journal article" date="2022" name="bioRxiv">
        <title>Sequencing and chromosome-scale assembly of the giantPleurodeles waltlgenome.</title>
        <authorList>
            <person name="Brown T."/>
            <person name="Elewa A."/>
            <person name="Iarovenko S."/>
            <person name="Subramanian E."/>
            <person name="Araus A.J."/>
            <person name="Petzold A."/>
            <person name="Susuki M."/>
            <person name="Suzuki K.-i.T."/>
            <person name="Hayashi T."/>
            <person name="Toyoda A."/>
            <person name="Oliveira C."/>
            <person name="Osipova E."/>
            <person name="Leigh N.D."/>
            <person name="Simon A."/>
            <person name="Yun M.H."/>
        </authorList>
    </citation>
    <scope>NUCLEOTIDE SEQUENCE</scope>
    <source>
        <strain evidence="1">20211129_DDA</strain>
        <tissue evidence="1">Liver</tissue>
    </source>
</reference>
<organism evidence="1 2">
    <name type="scientific">Pleurodeles waltl</name>
    <name type="common">Iberian ribbed newt</name>
    <dbReference type="NCBI Taxonomy" id="8319"/>
    <lineage>
        <taxon>Eukaryota</taxon>
        <taxon>Metazoa</taxon>
        <taxon>Chordata</taxon>
        <taxon>Craniata</taxon>
        <taxon>Vertebrata</taxon>
        <taxon>Euteleostomi</taxon>
        <taxon>Amphibia</taxon>
        <taxon>Batrachia</taxon>
        <taxon>Caudata</taxon>
        <taxon>Salamandroidea</taxon>
        <taxon>Salamandridae</taxon>
        <taxon>Pleurodelinae</taxon>
        <taxon>Pleurodeles</taxon>
    </lineage>
</organism>
<accession>A0AAV7Q7N5</accession>
<dbReference type="Gene3D" id="3.30.250.20">
    <property type="entry name" value="L1 transposable element, C-terminal domain"/>
    <property type="match status" value="1"/>
</dbReference>
<name>A0AAV7Q7N5_PLEWA</name>
<comment type="caution">
    <text evidence="1">The sequence shown here is derived from an EMBL/GenBank/DDBJ whole genome shotgun (WGS) entry which is preliminary data.</text>
</comment>
<gene>
    <name evidence="1" type="ORF">NDU88_001612</name>
</gene>
<dbReference type="EMBL" id="JANPWB010000010">
    <property type="protein sequence ID" value="KAJ1135167.1"/>
    <property type="molecule type" value="Genomic_DNA"/>
</dbReference>
<sequence length="159" mass="18475">MCERLERMTRGLAKRKKEYPWCQAFTDAFVVEQAHRSLTPRPPVSGPLPPLIARLLNYRDRDTALRLAHERGPINYQGSTLSFFLDVTQTVQVARGKYADVKNTLRKQGLKYSMLYRARLRLEVNGRPRIFNSPNEVVRFCKHRQDASKPPRSPTYSRS</sequence>
<dbReference type="InterPro" id="IPR042566">
    <property type="entry name" value="L1_C"/>
</dbReference>
<evidence type="ECO:0000313" key="1">
    <source>
        <dbReference type="EMBL" id="KAJ1135167.1"/>
    </source>
</evidence>
<proteinExistence type="predicted"/>
<protein>
    <submittedName>
        <fullName evidence="1">Uncharacterized protein</fullName>
    </submittedName>
</protein>
<dbReference type="PANTHER" id="PTHR11505">
    <property type="entry name" value="L1 TRANSPOSABLE ELEMENT-RELATED"/>
    <property type="match status" value="1"/>
</dbReference>
<dbReference type="InterPro" id="IPR004244">
    <property type="entry name" value="Transposase_22"/>
</dbReference>
<evidence type="ECO:0000313" key="2">
    <source>
        <dbReference type="Proteomes" id="UP001066276"/>
    </source>
</evidence>
<dbReference type="Proteomes" id="UP001066276">
    <property type="component" value="Chromosome 6"/>
</dbReference>
<dbReference type="AlphaFoldDB" id="A0AAV7Q7N5"/>
<dbReference type="Gene3D" id="3.30.70.1820">
    <property type="entry name" value="L1 transposable element, RRM domain"/>
    <property type="match status" value="1"/>
</dbReference>